<evidence type="ECO:0000313" key="2">
    <source>
        <dbReference type="Proteomes" id="UP000015530"/>
    </source>
</evidence>
<proteinExistence type="predicted"/>
<comment type="caution">
    <text evidence="1">The sequence shown here is derived from an EMBL/GenBank/DDBJ whole genome shotgun (WGS) entry which is preliminary data.</text>
</comment>
<gene>
    <name evidence="1" type="ORF">CGLO_14401</name>
</gene>
<sequence length="26" mass="2924">MGVANKQMINSENLYESLTNAYAQFS</sequence>
<dbReference type="EMBL" id="AMYD01003347">
    <property type="protein sequence ID" value="EQB46539.1"/>
    <property type="molecule type" value="Genomic_DNA"/>
</dbReference>
<reference evidence="2" key="1">
    <citation type="journal article" date="2013" name="Mol. Plant Microbe Interact.">
        <title>Global aspects of pacC regulation of pathogenicity genes in Colletotrichum gloeosporioides as revealed by transcriptome analysis.</title>
        <authorList>
            <person name="Alkan N."/>
            <person name="Meng X."/>
            <person name="Friedlander G."/>
            <person name="Reuveni E."/>
            <person name="Sukno S."/>
            <person name="Sherman A."/>
            <person name="Thon M."/>
            <person name="Fluhr R."/>
            <person name="Prusky D."/>
        </authorList>
    </citation>
    <scope>NUCLEOTIDE SEQUENCE [LARGE SCALE GENOMIC DNA]</scope>
    <source>
        <strain evidence="2">Cg-14</strain>
    </source>
</reference>
<name>T0K422_COLGC</name>
<dbReference type="Proteomes" id="UP000015530">
    <property type="component" value="Unassembled WGS sequence"/>
</dbReference>
<organism evidence="1 2">
    <name type="scientific">Colletotrichum gloeosporioides (strain Cg-14)</name>
    <name type="common">Anthracnose fungus</name>
    <name type="synonym">Glomerella cingulata</name>
    <dbReference type="NCBI Taxonomy" id="1237896"/>
    <lineage>
        <taxon>Eukaryota</taxon>
        <taxon>Fungi</taxon>
        <taxon>Dikarya</taxon>
        <taxon>Ascomycota</taxon>
        <taxon>Pezizomycotina</taxon>
        <taxon>Sordariomycetes</taxon>
        <taxon>Hypocreomycetidae</taxon>
        <taxon>Glomerellales</taxon>
        <taxon>Glomerellaceae</taxon>
        <taxon>Colletotrichum</taxon>
        <taxon>Colletotrichum gloeosporioides species complex</taxon>
    </lineage>
</organism>
<accession>T0K422</accession>
<protein>
    <submittedName>
        <fullName evidence="1">Uncharacterized protein</fullName>
    </submittedName>
</protein>
<dbReference type="AlphaFoldDB" id="T0K422"/>
<evidence type="ECO:0000313" key="1">
    <source>
        <dbReference type="EMBL" id="EQB46539.1"/>
    </source>
</evidence>
<dbReference type="HOGENOM" id="CLU_3417244_0_0_1"/>